<evidence type="ECO:0000313" key="2">
    <source>
        <dbReference type="EMBL" id="PMC79328.1"/>
    </source>
</evidence>
<accession>A0A2N6UCM6</accession>
<keyword evidence="1" id="KW-0472">Membrane</keyword>
<evidence type="ECO:0000256" key="1">
    <source>
        <dbReference type="SAM" id="Phobius"/>
    </source>
</evidence>
<dbReference type="Pfam" id="PF06691">
    <property type="entry name" value="DUF1189"/>
    <property type="match status" value="1"/>
</dbReference>
<dbReference type="Proteomes" id="UP000235701">
    <property type="component" value="Unassembled WGS sequence"/>
</dbReference>
<protein>
    <submittedName>
        <fullName evidence="2">DUF1189 domain-containing protein</fullName>
    </submittedName>
</protein>
<dbReference type="InterPro" id="IPR009574">
    <property type="entry name" value="DUF1189"/>
</dbReference>
<proteinExistence type="predicted"/>
<dbReference type="EMBL" id="PNHQ01000018">
    <property type="protein sequence ID" value="PMC79328.1"/>
    <property type="molecule type" value="Genomic_DNA"/>
</dbReference>
<reference evidence="2 3" key="1">
    <citation type="submission" date="2017-09" db="EMBL/GenBank/DDBJ databases">
        <title>Bacterial strain isolated from the female urinary microbiota.</title>
        <authorList>
            <person name="Thomas-White K."/>
            <person name="Kumar N."/>
            <person name="Forster S."/>
            <person name="Putonti C."/>
            <person name="Lawley T."/>
            <person name="Wolfe A.J."/>
        </authorList>
    </citation>
    <scope>NUCLEOTIDE SEQUENCE [LARGE SCALE GENOMIC DNA]</scope>
    <source>
        <strain evidence="2 3">UMB0240</strain>
    </source>
</reference>
<sequence>MNVNARMFTHSPNPPAKWENMRIEKSEYMKESNILVILYDALLNYPKIIRVISYSFKKMLVYALFIAGISAIPNFMDTLKIFDLLETNTTSIVNQMPAYQVKDGKIVASENQSAFIFETDLITYAFDPKDEIANQDLASNQNNLVIVENNADNLTISFMGQPITLTYAQLGDSANSDGVKGIIQSMTTLTWVHYPIIFIIVTLTSFLNLGLASLMIALVIGMLRDSTRLRLTFKMRLFLALASLTMPLMVITIFNLFGFYVVYQLEIMYVFAVIRLWRLLKKVQVIKMQK</sequence>
<name>A0A2N6UCM6_9LACT</name>
<keyword evidence="3" id="KW-1185">Reference proteome</keyword>
<feature type="transmembrane region" description="Helical" evidence="1">
    <location>
        <begin position="260"/>
        <end position="280"/>
    </location>
</feature>
<gene>
    <name evidence="2" type="ORF">CJ191_07330</name>
</gene>
<organism evidence="2 3">
    <name type="scientific">Aerococcus viridans</name>
    <dbReference type="NCBI Taxonomy" id="1377"/>
    <lineage>
        <taxon>Bacteria</taxon>
        <taxon>Bacillati</taxon>
        <taxon>Bacillota</taxon>
        <taxon>Bacilli</taxon>
        <taxon>Lactobacillales</taxon>
        <taxon>Aerococcaceae</taxon>
        <taxon>Aerococcus</taxon>
    </lineage>
</organism>
<feature type="transmembrane region" description="Helical" evidence="1">
    <location>
        <begin position="235"/>
        <end position="254"/>
    </location>
</feature>
<keyword evidence="1" id="KW-0812">Transmembrane</keyword>
<evidence type="ECO:0000313" key="3">
    <source>
        <dbReference type="Proteomes" id="UP000235701"/>
    </source>
</evidence>
<feature type="transmembrane region" description="Helical" evidence="1">
    <location>
        <begin position="196"/>
        <end position="223"/>
    </location>
</feature>
<dbReference type="AlphaFoldDB" id="A0A2N6UCM6"/>
<dbReference type="OrthoDB" id="2134424at2"/>
<comment type="caution">
    <text evidence="2">The sequence shown here is derived from an EMBL/GenBank/DDBJ whole genome shotgun (WGS) entry which is preliminary data.</text>
</comment>
<keyword evidence="1" id="KW-1133">Transmembrane helix</keyword>
<feature type="transmembrane region" description="Helical" evidence="1">
    <location>
        <begin position="59"/>
        <end position="76"/>
    </location>
</feature>